<reference evidence="1" key="1">
    <citation type="journal article" date="2015" name="Genome Biol. Evol.">
        <title>Nucleomorph Genome Sequences of Two Chlorarachniophytes, Amorphochlora amoebiformis and Lotharella vacuolata.</title>
        <authorList>
            <person name="Suzuki S."/>
            <person name="Shirato S."/>
            <person name="Hirakawa Y."/>
            <person name="Ishida K."/>
        </authorList>
    </citation>
    <scope>NUCLEOTIDE SEQUENCE</scope>
    <source>
        <strain evidence="1">CCMP240</strain>
    </source>
</reference>
<organism evidence="1">
    <name type="scientific">Lotharella vacuolata</name>
    <dbReference type="NCBI Taxonomy" id="74820"/>
    <lineage>
        <taxon>Eukaryota</taxon>
        <taxon>Sar</taxon>
        <taxon>Rhizaria</taxon>
        <taxon>Cercozoa</taxon>
        <taxon>Chlorarachniophyceae</taxon>
        <taxon>Lotharella</taxon>
    </lineage>
</organism>
<dbReference type="GO" id="GO:0005840">
    <property type="term" value="C:ribosome"/>
    <property type="evidence" value="ECO:0007669"/>
    <property type="project" value="UniProtKB-KW"/>
</dbReference>
<proteinExistence type="predicted"/>
<accession>A0A0H5BHB6</accession>
<keyword evidence="1" id="KW-0687">Ribonucleoprotein</keyword>
<protein>
    <submittedName>
        <fullName evidence="1">Ribosomal protein L18</fullName>
    </submittedName>
</protein>
<gene>
    <name evidence="1" type="primary">rpl18</name>
</gene>
<keyword evidence="1" id="KW-0689">Ribosomal protein</keyword>
<sequence length="151" mass="17944">MFLMTKFTSTKSCIQKKNNKNLNLLKKSKKFLIFNKKINQIYLYLNFLMLENVNKKNIIIFKDLQNYIKVNNKKKSLINKTLIYPGIVIGPIDYKCHTPIKLSSFKISKSVVSYIVKVYKNNYQNSGEYNKLEHSFIYKKNFKDLKLIKKL</sequence>
<keyword evidence="1" id="KW-0542">Nucleomorph</keyword>
<name>A0A0H5BHB6_9EUKA</name>
<dbReference type="EMBL" id="AB996600">
    <property type="protein sequence ID" value="BAS01611.1"/>
    <property type="molecule type" value="Genomic_DNA"/>
</dbReference>
<dbReference type="AlphaFoldDB" id="A0A0H5BHB6"/>
<geneLocation type="nucleomorph" evidence="1"/>
<evidence type="ECO:0000313" key="1">
    <source>
        <dbReference type="EMBL" id="BAS01611.1"/>
    </source>
</evidence>